<feature type="coiled-coil region" evidence="1">
    <location>
        <begin position="9"/>
        <end position="64"/>
    </location>
</feature>
<protein>
    <submittedName>
        <fullName evidence="3">Uncharacterized protein</fullName>
    </submittedName>
</protein>
<feature type="compositionally biased region" description="Polar residues" evidence="2">
    <location>
        <begin position="98"/>
        <end position="107"/>
    </location>
</feature>
<evidence type="ECO:0000256" key="1">
    <source>
        <dbReference type="SAM" id="Coils"/>
    </source>
</evidence>
<feature type="compositionally biased region" description="Polar residues" evidence="2">
    <location>
        <begin position="115"/>
        <end position="125"/>
    </location>
</feature>
<gene>
    <name evidence="3" type="ORF">SSLN_LOCUS18457</name>
</gene>
<organism evidence="3 4">
    <name type="scientific">Schistocephalus solidus</name>
    <name type="common">Tapeworm</name>
    <dbReference type="NCBI Taxonomy" id="70667"/>
    <lineage>
        <taxon>Eukaryota</taxon>
        <taxon>Metazoa</taxon>
        <taxon>Spiralia</taxon>
        <taxon>Lophotrochozoa</taxon>
        <taxon>Platyhelminthes</taxon>
        <taxon>Cestoda</taxon>
        <taxon>Eucestoda</taxon>
        <taxon>Diphyllobothriidea</taxon>
        <taxon>Diphyllobothriidae</taxon>
        <taxon>Schistocephalus</taxon>
    </lineage>
</organism>
<accession>A0A3P7D672</accession>
<dbReference type="AlphaFoldDB" id="A0A3P7D672"/>
<sequence length="160" mass="18410">MESTAKTDNRHLKRQITDLQDSLDTYVRKVGDLERRSSDLYAELDRAKASLTAARETATLLRERQTRANEDCSMMLGDDVQISDDESSSAYDGYSRTAVDNFNSNQTLERHRNRSQYGSYKQLPSLTREKKHQPRVEYFSTERKKPFSDANTTDSDLDAN</sequence>
<evidence type="ECO:0000313" key="4">
    <source>
        <dbReference type="Proteomes" id="UP000275846"/>
    </source>
</evidence>
<keyword evidence="1" id="KW-0175">Coiled coil</keyword>
<evidence type="ECO:0000313" key="3">
    <source>
        <dbReference type="EMBL" id="VDM04843.1"/>
    </source>
</evidence>
<dbReference type="OrthoDB" id="2505895at2759"/>
<proteinExistence type="predicted"/>
<dbReference type="Proteomes" id="UP000275846">
    <property type="component" value="Unassembled WGS sequence"/>
</dbReference>
<evidence type="ECO:0000256" key="2">
    <source>
        <dbReference type="SAM" id="MobiDB-lite"/>
    </source>
</evidence>
<reference evidence="3 4" key="1">
    <citation type="submission" date="2018-11" db="EMBL/GenBank/DDBJ databases">
        <authorList>
            <consortium name="Pathogen Informatics"/>
        </authorList>
    </citation>
    <scope>NUCLEOTIDE SEQUENCE [LARGE SCALE GENOMIC DNA]</scope>
    <source>
        <strain evidence="3 4">NST_G2</strain>
    </source>
</reference>
<feature type="region of interest" description="Disordered" evidence="2">
    <location>
        <begin position="72"/>
        <end position="160"/>
    </location>
</feature>
<keyword evidence="4" id="KW-1185">Reference proteome</keyword>
<dbReference type="EMBL" id="UYSU01044477">
    <property type="protein sequence ID" value="VDM04843.1"/>
    <property type="molecule type" value="Genomic_DNA"/>
</dbReference>
<name>A0A3P7D672_SCHSO</name>